<gene>
    <name evidence="2" type="ORF">SAMN04487911_11715</name>
</gene>
<feature type="domain" description="MOSC" evidence="1">
    <location>
        <begin position="28"/>
        <end position="163"/>
    </location>
</feature>
<dbReference type="SUPFAM" id="SSF50800">
    <property type="entry name" value="PK beta-barrel domain-like"/>
    <property type="match status" value="1"/>
</dbReference>
<dbReference type="AlphaFoldDB" id="A0A1M6IBI9"/>
<dbReference type="Gene3D" id="2.40.33.20">
    <property type="entry name" value="PK beta-barrel domain-like"/>
    <property type="match status" value="1"/>
</dbReference>
<dbReference type="InterPro" id="IPR052353">
    <property type="entry name" value="Benzoxazolinone_Detox_Enz"/>
</dbReference>
<dbReference type="Proteomes" id="UP000184231">
    <property type="component" value="Unassembled WGS sequence"/>
</dbReference>
<evidence type="ECO:0000259" key="1">
    <source>
        <dbReference type="PROSITE" id="PS51340"/>
    </source>
</evidence>
<dbReference type="GO" id="GO:0030170">
    <property type="term" value="F:pyridoxal phosphate binding"/>
    <property type="evidence" value="ECO:0007669"/>
    <property type="project" value="InterPro"/>
</dbReference>
<name>A0A1M6IBI9_9FLAO</name>
<dbReference type="Pfam" id="PF03473">
    <property type="entry name" value="MOSC"/>
    <property type="match status" value="1"/>
</dbReference>
<dbReference type="RefSeq" id="WP_072764817.1">
    <property type="nucleotide sequence ID" value="NZ_FQYX01000017.1"/>
</dbReference>
<dbReference type="PANTHER" id="PTHR30212:SF2">
    <property type="entry name" value="PROTEIN YIIM"/>
    <property type="match status" value="1"/>
</dbReference>
<dbReference type="InterPro" id="IPR011037">
    <property type="entry name" value="Pyrv_Knase-like_insert_dom_sf"/>
</dbReference>
<accession>A0A1M6IBI9</accession>
<sequence length="210" mass="24197">MKIISTNIGPITTIVRNGQKVQTGIYKHPSTTPIYLGNTDVLDDTVVDRAHHGGVNKACYLFSTDQYPYWQKLYPRLEWNWGMFGENLSIEGFDDTQIRIGDIYRIGTALVQVTQPREPCYKLGVRFEDEAMVLQFLEHGYPGTYVRILEEGYVQKGDAVVLIERSENTLTVSECLRIILSKDKDRLLLQKAIDNPSFPEYKKERLKKYL</sequence>
<organism evidence="2 3">
    <name type="scientific">Arenibacter nanhaiticus</name>
    <dbReference type="NCBI Taxonomy" id="558155"/>
    <lineage>
        <taxon>Bacteria</taxon>
        <taxon>Pseudomonadati</taxon>
        <taxon>Bacteroidota</taxon>
        <taxon>Flavobacteriia</taxon>
        <taxon>Flavobacteriales</taxon>
        <taxon>Flavobacteriaceae</taxon>
        <taxon>Arenibacter</taxon>
    </lineage>
</organism>
<proteinExistence type="predicted"/>
<protein>
    <submittedName>
        <fullName evidence="2">MOSC domain-containing protein YiiM</fullName>
    </submittedName>
</protein>
<dbReference type="EMBL" id="FQYX01000017">
    <property type="protein sequence ID" value="SHJ31804.1"/>
    <property type="molecule type" value="Genomic_DNA"/>
</dbReference>
<dbReference type="PROSITE" id="PS51340">
    <property type="entry name" value="MOSC"/>
    <property type="match status" value="1"/>
</dbReference>
<dbReference type="GO" id="GO:0003824">
    <property type="term" value="F:catalytic activity"/>
    <property type="evidence" value="ECO:0007669"/>
    <property type="project" value="InterPro"/>
</dbReference>
<evidence type="ECO:0000313" key="2">
    <source>
        <dbReference type="EMBL" id="SHJ31804.1"/>
    </source>
</evidence>
<dbReference type="STRING" id="558155.SAMN04487911_11715"/>
<keyword evidence="3" id="KW-1185">Reference proteome</keyword>
<dbReference type="InterPro" id="IPR005302">
    <property type="entry name" value="MoCF_Sase_C"/>
</dbReference>
<dbReference type="OrthoDB" id="9786134at2"/>
<dbReference type="PANTHER" id="PTHR30212">
    <property type="entry name" value="PROTEIN YIIM"/>
    <property type="match status" value="1"/>
</dbReference>
<reference evidence="2 3" key="1">
    <citation type="submission" date="2016-11" db="EMBL/GenBank/DDBJ databases">
        <authorList>
            <person name="Jaros S."/>
            <person name="Januszkiewicz K."/>
            <person name="Wedrychowicz H."/>
        </authorList>
    </citation>
    <scope>NUCLEOTIDE SEQUENCE [LARGE SCALE GENOMIC DNA]</scope>
    <source>
        <strain evidence="2 3">CGMCC 1.8863</strain>
    </source>
</reference>
<evidence type="ECO:0000313" key="3">
    <source>
        <dbReference type="Proteomes" id="UP000184231"/>
    </source>
</evidence>
<dbReference type="GO" id="GO:0030151">
    <property type="term" value="F:molybdenum ion binding"/>
    <property type="evidence" value="ECO:0007669"/>
    <property type="project" value="InterPro"/>
</dbReference>